<dbReference type="AlphaFoldDB" id="A0A6P7FD01"/>
<keyword evidence="4" id="KW-1185">Reference proteome</keyword>
<evidence type="ECO:0000313" key="3">
    <source>
        <dbReference type="EnsemblMetazoa" id="XP_028133889.1"/>
    </source>
</evidence>
<keyword evidence="1" id="KW-0812">Transmembrane</keyword>
<evidence type="ECO:0000313" key="5">
    <source>
        <dbReference type="RefSeq" id="XP_028133889.1"/>
    </source>
</evidence>
<dbReference type="EnsemblMetazoa" id="XM_028278088.2">
    <property type="protein sequence ID" value="XP_028133889.1"/>
    <property type="gene ID" value="LOC114329074"/>
</dbReference>
<proteinExistence type="predicted"/>
<dbReference type="GeneID" id="114329074"/>
<dbReference type="FunCoup" id="A0A6P7FD01">
    <property type="interactions" value="8"/>
</dbReference>
<dbReference type="InParanoid" id="A0A6P7FD01"/>
<feature type="transmembrane region" description="Helical" evidence="1">
    <location>
        <begin position="50"/>
        <end position="72"/>
    </location>
</feature>
<feature type="signal peptide" evidence="2">
    <location>
        <begin position="1"/>
        <end position="27"/>
    </location>
</feature>
<name>A0A6P7FD01_DIAVI</name>
<dbReference type="KEGG" id="dvv:114329074"/>
<dbReference type="RefSeq" id="XP_028133889.1">
    <property type="nucleotide sequence ID" value="XM_028278088.1"/>
</dbReference>
<organism evidence="5">
    <name type="scientific">Diabrotica virgifera virgifera</name>
    <name type="common">western corn rootworm</name>
    <dbReference type="NCBI Taxonomy" id="50390"/>
    <lineage>
        <taxon>Eukaryota</taxon>
        <taxon>Metazoa</taxon>
        <taxon>Ecdysozoa</taxon>
        <taxon>Arthropoda</taxon>
        <taxon>Hexapoda</taxon>
        <taxon>Insecta</taxon>
        <taxon>Pterygota</taxon>
        <taxon>Neoptera</taxon>
        <taxon>Endopterygota</taxon>
        <taxon>Coleoptera</taxon>
        <taxon>Polyphaga</taxon>
        <taxon>Cucujiformia</taxon>
        <taxon>Chrysomeloidea</taxon>
        <taxon>Chrysomelidae</taxon>
        <taxon>Galerucinae</taxon>
        <taxon>Diabroticina</taxon>
        <taxon>Diabroticites</taxon>
        <taxon>Diabrotica</taxon>
    </lineage>
</organism>
<keyword evidence="1" id="KW-1133">Transmembrane helix</keyword>
<gene>
    <name evidence="5" type="primary">LOC114329074</name>
</gene>
<accession>A0A6P7FD01</accession>
<dbReference type="Proteomes" id="UP001652700">
    <property type="component" value="Unplaced"/>
</dbReference>
<reference evidence="3" key="2">
    <citation type="submission" date="2025-05" db="UniProtKB">
        <authorList>
            <consortium name="EnsemblMetazoa"/>
        </authorList>
    </citation>
    <scope>IDENTIFICATION</scope>
</reference>
<protein>
    <submittedName>
        <fullName evidence="5">Uncharacterized protein LOC114329074</fullName>
    </submittedName>
</protein>
<evidence type="ECO:0000256" key="2">
    <source>
        <dbReference type="SAM" id="SignalP"/>
    </source>
</evidence>
<evidence type="ECO:0000256" key="1">
    <source>
        <dbReference type="SAM" id="Phobius"/>
    </source>
</evidence>
<keyword evidence="1" id="KW-0472">Membrane</keyword>
<keyword evidence="2" id="KW-0732">Signal</keyword>
<dbReference type="OrthoDB" id="7779986at2759"/>
<sequence length="92" mass="10108">MKFLRSTVCYIAILAILFTLCADEVEGRRKILMGRKSITRTYLRGNAVPAYVIIILVGIGQIILGGILYVALRKKIIAAPVTASYAVARQEP</sequence>
<feature type="chain" id="PRO_5027551322" evidence="2">
    <location>
        <begin position="28"/>
        <end position="92"/>
    </location>
</feature>
<evidence type="ECO:0000313" key="4">
    <source>
        <dbReference type="Proteomes" id="UP001652700"/>
    </source>
</evidence>
<reference evidence="5" key="1">
    <citation type="submission" date="2025-04" db="UniProtKB">
        <authorList>
            <consortium name="RefSeq"/>
        </authorList>
    </citation>
    <scope>IDENTIFICATION</scope>
    <source>
        <tissue evidence="5">Whole insect</tissue>
    </source>
</reference>